<evidence type="ECO:0000256" key="1">
    <source>
        <dbReference type="SAM" id="SignalP"/>
    </source>
</evidence>
<gene>
    <name evidence="2" type="ORF">BBBOND_0210160</name>
</gene>
<dbReference type="Proteomes" id="UP000033188">
    <property type="component" value="Chromosome 2"/>
</dbReference>
<name>A0A061D5N7_BABBI</name>
<proteinExistence type="predicted"/>
<keyword evidence="3" id="KW-1185">Reference proteome</keyword>
<feature type="signal peptide" evidence="1">
    <location>
        <begin position="1"/>
        <end position="15"/>
    </location>
</feature>
<dbReference type="GeneID" id="24564404"/>
<protein>
    <submittedName>
        <fullName evidence="2">Membrane protein, putative</fullName>
    </submittedName>
</protein>
<reference evidence="3" key="1">
    <citation type="submission" date="2014-06" db="EMBL/GenBank/DDBJ databases">
        <authorList>
            <person name="Aslett M."/>
            <person name="De Silva N."/>
        </authorList>
    </citation>
    <scope>NUCLEOTIDE SEQUENCE [LARGE SCALE GENOMIC DNA]</scope>
    <source>
        <strain evidence="3">Bond</strain>
    </source>
</reference>
<keyword evidence="1" id="KW-0732">Signal</keyword>
<dbReference type="EMBL" id="LK391708">
    <property type="protein sequence ID" value="CDR95863.1"/>
    <property type="molecule type" value="Genomic_DNA"/>
</dbReference>
<dbReference type="KEGG" id="bbig:BBBOND_0210160"/>
<evidence type="ECO:0000313" key="3">
    <source>
        <dbReference type="Proteomes" id="UP000033188"/>
    </source>
</evidence>
<dbReference type="AlphaFoldDB" id="A0A061D5N7"/>
<dbReference type="OrthoDB" id="365497at2759"/>
<organism evidence="2 3">
    <name type="scientific">Babesia bigemina</name>
    <dbReference type="NCBI Taxonomy" id="5866"/>
    <lineage>
        <taxon>Eukaryota</taxon>
        <taxon>Sar</taxon>
        <taxon>Alveolata</taxon>
        <taxon>Apicomplexa</taxon>
        <taxon>Aconoidasida</taxon>
        <taxon>Piroplasmida</taxon>
        <taxon>Babesiidae</taxon>
        <taxon>Babesia</taxon>
    </lineage>
</organism>
<dbReference type="RefSeq" id="XP_012768049.1">
    <property type="nucleotide sequence ID" value="XM_012912595.1"/>
</dbReference>
<feature type="chain" id="PRO_5012768395" evidence="1">
    <location>
        <begin position="16"/>
        <end position="621"/>
    </location>
</feature>
<evidence type="ECO:0000313" key="2">
    <source>
        <dbReference type="EMBL" id="CDR95863.1"/>
    </source>
</evidence>
<accession>A0A061D5N7</accession>
<sequence>MKAALVFLLAALAHAQPEMDTSAATIKLQAEKAFEHDIAEYTLKVLSCPSGTGLTITKAEWIATFSGQLDTDENTPVRLDRTSDVRKICRGLNNCILKPIAHLENVVDKIYHFFGVPFSNAKYTLNISGMCQSTARRPTGREMVASIDPSRDLVMGCDEGEVINLSFVRGAGLFHTWQYRHNYCNRSFMENAFYICQNQRSCTVDKSLYISDTVCNYQVIDAQYFCRPSYHNAYVDVIRKNGNDEIILTAEEDSFVTVKAPAESLLSVKSAVWDVVGKELEEDDTRRNRLDLLQFFCEGRSSCTFSPRRTSNGLLDLHLGGITSDNQKPFVFKAKFGIVKGTQNAADSNIKTIPCKHGQTVAMTCPSDRYIRVVSALWGGEVTDTASQPTNIFWEEKTVDGKLYRTTEIGAFLDKQVFNKSEFTFDPFAVVKEKRLLPNIEGIRENDHSLTVKYTCVDLASKPSVSDLGLVDIKSLTSDYDEEYSLSKEKVIPFGFKKNNQLIVMIEIQGTSEVQVGKFLSIQLPGGAEGNYVATLPQNNAAAEHKVEQPCDNAVINVLFAENKTIHVTTNLYRGTELVATLVDDLTSASEIKFEEEVKDIVHASGNVLGMRVFYKDFTPR</sequence>
<dbReference type="VEuPathDB" id="PiroplasmaDB:BBBOND_0210160"/>
<dbReference type="OMA" id="CKKYTHD"/>